<evidence type="ECO:0000259" key="5">
    <source>
        <dbReference type="Pfam" id="PF13445"/>
    </source>
</evidence>
<name>A0A7T8GNQ1_CALRO</name>
<dbReference type="AlphaFoldDB" id="A0A7T8GNQ1"/>
<keyword evidence="2" id="KW-0863">Zinc-finger</keyword>
<protein>
    <recommendedName>
        <fullName evidence="5">Zinc finger RING-type eukaryotic domain-containing protein</fullName>
    </recommendedName>
</protein>
<dbReference type="OrthoDB" id="6477712at2759"/>
<evidence type="ECO:0000256" key="2">
    <source>
        <dbReference type="ARBA" id="ARBA00022771"/>
    </source>
</evidence>
<evidence type="ECO:0000256" key="4">
    <source>
        <dbReference type="SAM" id="MobiDB-lite"/>
    </source>
</evidence>
<proteinExistence type="predicted"/>
<evidence type="ECO:0000256" key="1">
    <source>
        <dbReference type="ARBA" id="ARBA00022723"/>
    </source>
</evidence>
<feature type="domain" description="Zinc finger RING-type eukaryotic" evidence="5">
    <location>
        <begin position="29"/>
        <end position="45"/>
    </location>
</feature>
<feature type="non-terminal residue" evidence="6">
    <location>
        <position position="1"/>
    </location>
</feature>
<evidence type="ECO:0000313" key="7">
    <source>
        <dbReference type="Proteomes" id="UP000595437"/>
    </source>
</evidence>
<keyword evidence="3" id="KW-0862">Zinc</keyword>
<dbReference type="InterPro" id="IPR027370">
    <property type="entry name" value="Znf-RING_euk"/>
</dbReference>
<evidence type="ECO:0000313" key="6">
    <source>
        <dbReference type="EMBL" id="QQP34686.1"/>
    </source>
</evidence>
<keyword evidence="1" id="KW-0479">Metal-binding</keyword>
<dbReference type="Proteomes" id="UP000595437">
    <property type="component" value="Chromosome 17"/>
</dbReference>
<dbReference type="GO" id="GO:0008270">
    <property type="term" value="F:zinc ion binding"/>
    <property type="evidence" value="ECO:0007669"/>
    <property type="project" value="UniProtKB-KW"/>
</dbReference>
<dbReference type="InterPro" id="IPR013083">
    <property type="entry name" value="Znf_RING/FYVE/PHD"/>
</dbReference>
<feature type="non-terminal residue" evidence="6">
    <location>
        <position position="50"/>
    </location>
</feature>
<gene>
    <name evidence="6" type="ORF">FKW44_022660</name>
</gene>
<dbReference type="Gene3D" id="3.30.40.10">
    <property type="entry name" value="Zinc/RING finger domain, C3HC4 (zinc finger)"/>
    <property type="match status" value="1"/>
</dbReference>
<feature type="region of interest" description="Disordered" evidence="4">
    <location>
        <begin position="1"/>
        <end position="21"/>
    </location>
</feature>
<dbReference type="Pfam" id="PF13445">
    <property type="entry name" value="zf-RING_UBOX"/>
    <property type="match status" value="1"/>
</dbReference>
<feature type="compositionally biased region" description="Polar residues" evidence="4">
    <location>
        <begin position="1"/>
        <end position="11"/>
    </location>
</feature>
<dbReference type="EMBL" id="CP045906">
    <property type="protein sequence ID" value="QQP34686.1"/>
    <property type="molecule type" value="Genomic_DNA"/>
</dbReference>
<accession>A0A7T8GNQ1</accession>
<organism evidence="6 7">
    <name type="scientific">Caligus rogercresseyi</name>
    <name type="common">Sea louse</name>
    <dbReference type="NCBI Taxonomy" id="217165"/>
    <lineage>
        <taxon>Eukaryota</taxon>
        <taxon>Metazoa</taxon>
        <taxon>Ecdysozoa</taxon>
        <taxon>Arthropoda</taxon>
        <taxon>Crustacea</taxon>
        <taxon>Multicrustacea</taxon>
        <taxon>Hexanauplia</taxon>
        <taxon>Copepoda</taxon>
        <taxon>Siphonostomatoida</taxon>
        <taxon>Caligidae</taxon>
        <taxon>Caligus</taxon>
    </lineage>
</organism>
<sequence length="50" mass="5441">HHSTTSPTLQLQVRGGRGPHVPDLPSALRDPLDTPCAHTFCKSCITSYLK</sequence>
<keyword evidence="7" id="KW-1185">Reference proteome</keyword>
<dbReference type="SUPFAM" id="SSF57850">
    <property type="entry name" value="RING/U-box"/>
    <property type="match status" value="1"/>
</dbReference>
<evidence type="ECO:0000256" key="3">
    <source>
        <dbReference type="ARBA" id="ARBA00022833"/>
    </source>
</evidence>
<reference evidence="7" key="1">
    <citation type="submission" date="2021-01" db="EMBL/GenBank/DDBJ databases">
        <title>Caligus Genome Assembly.</title>
        <authorList>
            <person name="Gallardo-Escarate C."/>
        </authorList>
    </citation>
    <scope>NUCLEOTIDE SEQUENCE [LARGE SCALE GENOMIC DNA]</scope>
</reference>